<evidence type="ECO:0000256" key="2">
    <source>
        <dbReference type="ARBA" id="ARBA00022448"/>
    </source>
</evidence>
<dbReference type="GO" id="GO:0000103">
    <property type="term" value="P:sulfate assimilation"/>
    <property type="evidence" value="ECO:0007669"/>
    <property type="project" value="TreeGrafter"/>
</dbReference>
<evidence type="ECO:0000256" key="4">
    <source>
        <dbReference type="ARBA" id="ARBA00022519"/>
    </source>
</evidence>
<dbReference type="PANTHER" id="PTHR37468:SF1">
    <property type="entry name" value="SULFATE TRANSPORTER CYSZ"/>
    <property type="match status" value="1"/>
</dbReference>
<name>A0A3S0XWR4_9MICO</name>
<gene>
    <name evidence="11" type="ORF">ELQ94_16625</name>
</gene>
<keyword evidence="3" id="KW-1003">Cell membrane</keyword>
<proteinExistence type="predicted"/>
<dbReference type="GO" id="GO:0019344">
    <property type="term" value="P:cysteine biosynthetic process"/>
    <property type="evidence" value="ECO:0007669"/>
    <property type="project" value="TreeGrafter"/>
</dbReference>
<evidence type="ECO:0000256" key="1">
    <source>
        <dbReference type="ARBA" id="ARBA00004141"/>
    </source>
</evidence>
<feature type="transmembrane region" description="Helical" evidence="10">
    <location>
        <begin position="215"/>
        <end position="241"/>
    </location>
</feature>
<keyword evidence="9 10" id="KW-0472">Membrane</keyword>
<organism evidence="11 12">
    <name type="scientific">Labedella endophytica</name>
    <dbReference type="NCBI Taxonomy" id="1523160"/>
    <lineage>
        <taxon>Bacteria</taxon>
        <taxon>Bacillati</taxon>
        <taxon>Actinomycetota</taxon>
        <taxon>Actinomycetes</taxon>
        <taxon>Micrococcales</taxon>
        <taxon>Microbacteriaceae</taxon>
        <taxon>Labedella</taxon>
    </lineage>
</organism>
<keyword evidence="5" id="KW-0028">Amino-acid biosynthesis</keyword>
<comment type="caution">
    <text evidence="11">The sequence shown here is derived from an EMBL/GenBank/DDBJ whole genome shotgun (WGS) entry which is preliminary data.</text>
</comment>
<keyword evidence="2" id="KW-0813">Transport</keyword>
<evidence type="ECO:0000256" key="10">
    <source>
        <dbReference type="SAM" id="Phobius"/>
    </source>
</evidence>
<dbReference type="GO" id="GO:0005886">
    <property type="term" value="C:plasma membrane"/>
    <property type="evidence" value="ECO:0007669"/>
    <property type="project" value="TreeGrafter"/>
</dbReference>
<evidence type="ECO:0000256" key="7">
    <source>
        <dbReference type="ARBA" id="ARBA00022989"/>
    </source>
</evidence>
<dbReference type="EMBL" id="RZGZ01000006">
    <property type="protein sequence ID" value="RUQ97173.1"/>
    <property type="molecule type" value="Genomic_DNA"/>
</dbReference>
<evidence type="ECO:0000256" key="9">
    <source>
        <dbReference type="ARBA" id="ARBA00023136"/>
    </source>
</evidence>
<dbReference type="InterPro" id="IPR059112">
    <property type="entry name" value="CysZ/EI24"/>
</dbReference>
<dbReference type="OrthoDB" id="3375053at2"/>
<protein>
    <recommendedName>
        <fullName evidence="13">EI24 domain-containing protein</fullName>
    </recommendedName>
</protein>
<keyword evidence="6 10" id="KW-0812">Transmembrane</keyword>
<evidence type="ECO:0000256" key="3">
    <source>
        <dbReference type="ARBA" id="ARBA00022475"/>
    </source>
</evidence>
<reference evidence="11 12" key="1">
    <citation type="submission" date="2018-12" db="EMBL/GenBank/DDBJ databases">
        <authorList>
            <person name="Li F."/>
        </authorList>
    </citation>
    <scope>NUCLEOTIDE SEQUENCE [LARGE SCALE GENOMIC DNA]</scope>
    <source>
        <strain evidence="11 12">EGI 6500705</strain>
    </source>
</reference>
<feature type="transmembrane region" description="Helical" evidence="10">
    <location>
        <begin position="149"/>
        <end position="166"/>
    </location>
</feature>
<evidence type="ECO:0000313" key="11">
    <source>
        <dbReference type="EMBL" id="RUQ97173.1"/>
    </source>
</evidence>
<dbReference type="Pfam" id="PF07264">
    <property type="entry name" value="EI24"/>
    <property type="match status" value="1"/>
</dbReference>
<keyword evidence="8" id="KW-0764">Sulfate transport</keyword>
<dbReference type="GO" id="GO:0009675">
    <property type="term" value="F:high-affinity sulfate:proton symporter activity"/>
    <property type="evidence" value="ECO:0007669"/>
    <property type="project" value="TreeGrafter"/>
</dbReference>
<dbReference type="RefSeq" id="WP_127051493.1">
    <property type="nucleotide sequence ID" value="NZ_RZGZ01000006.1"/>
</dbReference>
<dbReference type="PANTHER" id="PTHR37468">
    <property type="entry name" value="SULFATE TRANSPORTER CYSZ"/>
    <property type="match status" value="1"/>
</dbReference>
<accession>A0A3S0XWR4</accession>
<evidence type="ECO:0000313" key="12">
    <source>
        <dbReference type="Proteomes" id="UP000274909"/>
    </source>
</evidence>
<dbReference type="InterPro" id="IPR050480">
    <property type="entry name" value="CysZ-like"/>
</dbReference>
<sequence>MDSRTRPSAPARFFTGVGYFWRGFGFWGKRPSLMALGAVPALVVGLLVVGAIVALGFFVDDIVLWLTPFAESWEVPVRDTMRFAAGVAIVMATLLLMVVTFTAVTLTVGDPIYERIWLRAERDLGSFTGPVELPFWAGIRRAMASGLRLVGFTVVAGILVFLLGLIPIAGTVLGPVCGWIVGGWAIARELLSRPMDARDISRRTERAMRAADRPLVLGFGLMVYALFLIPFAAIVAMPAAVVGSTMLFRRVARPFEIRPENRE</sequence>
<keyword evidence="12" id="KW-1185">Reference proteome</keyword>
<keyword evidence="4" id="KW-0997">Cell inner membrane</keyword>
<comment type="subcellular location">
    <subcellularLocation>
        <location evidence="1">Membrane</location>
        <topology evidence="1">Multi-pass membrane protein</topology>
    </subcellularLocation>
</comment>
<evidence type="ECO:0008006" key="13">
    <source>
        <dbReference type="Google" id="ProtNLM"/>
    </source>
</evidence>
<evidence type="ECO:0000256" key="5">
    <source>
        <dbReference type="ARBA" id="ARBA00022605"/>
    </source>
</evidence>
<dbReference type="AlphaFoldDB" id="A0A3S0XWR4"/>
<keyword evidence="7 10" id="KW-1133">Transmembrane helix</keyword>
<feature type="transmembrane region" description="Helical" evidence="10">
    <location>
        <begin position="33"/>
        <end position="59"/>
    </location>
</feature>
<dbReference type="Proteomes" id="UP000274909">
    <property type="component" value="Unassembled WGS sequence"/>
</dbReference>
<evidence type="ECO:0000256" key="8">
    <source>
        <dbReference type="ARBA" id="ARBA00023032"/>
    </source>
</evidence>
<feature type="transmembrane region" description="Helical" evidence="10">
    <location>
        <begin position="83"/>
        <end position="109"/>
    </location>
</feature>
<evidence type="ECO:0000256" key="6">
    <source>
        <dbReference type="ARBA" id="ARBA00022692"/>
    </source>
</evidence>